<proteinExistence type="predicted"/>
<dbReference type="AlphaFoldDB" id="A0A0S4NBI3"/>
<feature type="transmembrane region" description="Helical" evidence="1">
    <location>
        <begin position="7"/>
        <end position="29"/>
    </location>
</feature>
<keyword evidence="1" id="KW-1133">Transmembrane helix</keyword>
<keyword evidence="4" id="KW-1185">Reference proteome</keyword>
<dbReference type="OrthoDB" id="9799842at2"/>
<dbReference type="GO" id="GO:0005886">
    <property type="term" value="C:plasma membrane"/>
    <property type="evidence" value="ECO:0007669"/>
    <property type="project" value="TreeGrafter"/>
</dbReference>
<gene>
    <name evidence="3" type="ORF">JGI1_02096</name>
</gene>
<dbReference type="PANTHER" id="PTHR42709:SF2">
    <property type="entry name" value="INNER MEMBRANE PROTEIN YOHD"/>
    <property type="match status" value="1"/>
</dbReference>
<dbReference type="STRING" id="1643428.GCA_001442855_02053"/>
<feature type="transmembrane region" description="Helical" evidence="1">
    <location>
        <begin position="150"/>
        <end position="170"/>
    </location>
</feature>
<name>A0A0S4NBI3_9BACT</name>
<feature type="transmembrane region" description="Helical" evidence="1">
    <location>
        <begin position="117"/>
        <end position="138"/>
    </location>
</feature>
<dbReference type="Pfam" id="PF09335">
    <property type="entry name" value="VTT_dom"/>
    <property type="match status" value="1"/>
</dbReference>
<evidence type="ECO:0000313" key="4">
    <source>
        <dbReference type="Proteomes" id="UP000320623"/>
    </source>
</evidence>
<feature type="transmembrane region" description="Helical" evidence="1">
    <location>
        <begin position="35"/>
        <end position="56"/>
    </location>
</feature>
<organism evidence="3 4">
    <name type="scientific">Candidatus Thermokryptus mobilis</name>
    <dbReference type="NCBI Taxonomy" id="1643428"/>
    <lineage>
        <taxon>Bacteria</taxon>
        <taxon>Pseudomonadati</taxon>
        <taxon>Candidatus Kryptoniota</taxon>
        <taxon>Candidatus Thermokryptus</taxon>
    </lineage>
</organism>
<keyword evidence="1" id="KW-0812">Transmembrane</keyword>
<dbReference type="RefSeq" id="WP_140945808.1">
    <property type="nucleotide sequence ID" value="NZ_FAOO01000022.1"/>
</dbReference>
<dbReference type="InterPro" id="IPR051311">
    <property type="entry name" value="DedA_domain"/>
</dbReference>
<dbReference type="Proteomes" id="UP000320623">
    <property type="component" value="Unassembled WGS sequence"/>
</dbReference>
<dbReference type="EMBL" id="FAOO01000022">
    <property type="protein sequence ID" value="CUU08494.1"/>
    <property type="molecule type" value="Genomic_DNA"/>
</dbReference>
<protein>
    <submittedName>
        <fullName evidence="3">Membrane protein DedA, SNARE-associated domain</fullName>
    </submittedName>
</protein>
<evidence type="ECO:0000256" key="1">
    <source>
        <dbReference type="SAM" id="Phobius"/>
    </source>
</evidence>
<keyword evidence="1" id="KW-0472">Membrane</keyword>
<dbReference type="InterPro" id="IPR032816">
    <property type="entry name" value="VTT_dom"/>
</dbReference>
<evidence type="ECO:0000313" key="3">
    <source>
        <dbReference type="EMBL" id="CUU08494.1"/>
    </source>
</evidence>
<accession>A0A0S4NBI3</accession>
<evidence type="ECO:0000259" key="2">
    <source>
        <dbReference type="Pfam" id="PF09335"/>
    </source>
</evidence>
<reference evidence="4" key="1">
    <citation type="submission" date="2015-11" db="EMBL/GenBank/DDBJ databases">
        <authorList>
            <person name="Varghese N."/>
        </authorList>
    </citation>
    <scope>NUCLEOTIDE SEQUENCE [LARGE SCALE GENOMIC DNA]</scope>
</reference>
<dbReference type="PANTHER" id="PTHR42709">
    <property type="entry name" value="ALKALINE PHOSPHATASE LIKE PROTEIN"/>
    <property type="match status" value="1"/>
</dbReference>
<feature type="domain" description="VTT" evidence="2">
    <location>
        <begin position="19"/>
        <end position="134"/>
    </location>
</feature>
<sequence length="180" mass="19974">MNLTIYIGIAIGIILQGEIGLIGAGHLISTGTVNFWLVVLIGTILSTVNGEFFFTISRLSSKLIKSKKLNDGITRAKKLIDKYDAPLLLFSRFVYGIRNLIPIAFAFTDIKHVEFSILNVIGALIWAITFTTMGFASGKAISLFLDLKRYQMLILGIILGIAFASAMLKISKRRINYEKR</sequence>